<dbReference type="InterPro" id="IPR016160">
    <property type="entry name" value="Ald_DH_CS_CYS"/>
</dbReference>
<dbReference type="InterPro" id="IPR025703">
    <property type="entry name" value="Bifunct_PutA"/>
</dbReference>
<dbReference type="InterPro" id="IPR029041">
    <property type="entry name" value="FAD-linked_oxidoreductase-like"/>
</dbReference>
<keyword evidence="12" id="KW-1185">Reference proteome</keyword>
<evidence type="ECO:0000313" key="12">
    <source>
        <dbReference type="Proteomes" id="UP001529338"/>
    </source>
</evidence>
<accession>A0ABT7SD06</accession>
<dbReference type="Gene3D" id="3.40.605.10">
    <property type="entry name" value="Aldehyde Dehydrogenase, Chain A, domain 1"/>
    <property type="match status" value="1"/>
</dbReference>
<dbReference type="Gene3D" id="3.40.309.10">
    <property type="entry name" value="Aldehyde Dehydrogenase, Chain A, domain 2"/>
    <property type="match status" value="1"/>
</dbReference>
<dbReference type="InterPro" id="IPR015590">
    <property type="entry name" value="Aldehyde_DH_dom"/>
</dbReference>
<gene>
    <name evidence="11" type="ORF">QRT04_03910</name>
</gene>
<evidence type="ECO:0000256" key="6">
    <source>
        <dbReference type="PROSITE-ProRule" id="PRU10007"/>
    </source>
</evidence>
<evidence type="ECO:0000256" key="8">
    <source>
        <dbReference type="SAM" id="MobiDB-lite"/>
    </source>
</evidence>
<keyword evidence="3 7" id="KW-0560">Oxidoreductase</keyword>
<reference evidence="11 12" key="1">
    <citation type="submission" date="2023-06" db="EMBL/GenBank/DDBJ databases">
        <title>Cellulomonas sp. MW4 Whole genome sequence.</title>
        <authorList>
            <person name="Park S."/>
        </authorList>
    </citation>
    <scope>NUCLEOTIDE SEQUENCE [LARGE SCALE GENOMIC DNA]</scope>
    <source>
        <strain evidence="11 12">MW4</strain>
    </source>
</reference>
<proteinExistence type="inferred from homology"/>
<evidence type="ECO:0000313" key="11">
    <source>
        <dbReference type="EMBL" id="MDM7854067.1"/>
    </source>
</evidence>
<evidence type="ECO:0000256" key="1">
    <source>
        <dbReference type="ARBA" id="ARBA00004786"/>
    </source>
</evidence>
<comment type="pathway">
    <text evidence="1">Amino-acid degradation; L-proline degradation into L-glutamate; L-glutamate from L-proline: step 2/2.</text>
</comment>
<dbReference type="Pfam" id="PF00171">
    <property type="entry name" value="Aldedh"/>
    <property type="match status" value="1"/>
</dbReference>
<feature type="compositionally biased region" description="Basic and acidic residues" evidence="8">
    <location>
        <begin position="440"/>
        <end position="457"/>
    </location>
</feature>
<organism evidence="11 12">
    <name type="scientific">Cellulomonas alba</name>
    <dbReference type="NCBI Taxonomy" id="3053467"/>
    <lineage>
        <taxon>Bacteria</taxon>
        <taxon>Bacillati</taxon>
        <taxon>Actinomycetota</taxon>
        <taxon>Actinomycetes</taxon>
        <taxon>Micrococcales</taxon>
        <taxon>Cellulomonadaceae</taxon>
        <taxon>Cellulomonas</taxon>
    </lineage>
</organism>
<comment type="caution">
    <text evidence="11">The sequence shown here is derived from an EMBL/GenBank/DDBJ whole genome shotgun (WGS) entry which is preliminary data.</text>
</comment>
<dbReference type="Pfam" id="PF01619">
    <property type="entry name" value="Pro_dh"/>
    <property type="match status" value="1"/>
</dbReference>
<feature type="active site" evidence="6">
    <location>
        <position position="732"/>
    </location>
</feature>
<evidence type="ECO:0000256" key="3">
    <source>
        <dbReference type="ARBA" id="ARBA00023002"/>
    </source>
</evidence>
<dbReference type="PROSITE" id="PS00687">
    <property type="entry name" value="ALDEHYDE_DEHYDR_GLU"/>
    <property type="match status" value="1"/>
</dbReference>
<evidence type="ECO:0000259" key="9">
    <source>
        <dbReference type="Pfam" id="PF00171"/>
    </source>
</evidence>
<feature type="region of interest" description="Disordered" evidence="8">
    <location>
        <begin position="436"/>
        <end position="475"/>
    </location>
</feature>
<dbReference type="InterPro" id="IPR016162">
    <property type="entry name" value="Ald_DH_N"/>
</dbReference>
<dbReference type="PROSITE" id="PS00070">
    <property type="entry name" value="ALDEHYDE_DEHYDR_CYS"/>
    <property type="match status" value="1"/>
</dbReference>
<dbReference type="PIRSF" id="PIRSF000197">
    <property type="entry name" value="Bifunct_PutA"/>
    <property type="match status" value="1"/>
</dbReference>
<dbReference type="Proteomes" id="UP001529338">
    <property type="component" value="Unassembled WGS sequence"/>
</dbReference>
<dbReference type="Gene3D" id="3.20.20.220">
    <property type="match status" value="1"/>
</dbReference>
<comment type="catalytic activity">
    <reaction evidence="5">
        <text>L-glutamate 5-semialdehyde + NAD(+) + H2O = L-glutamate + NADH + 2 H(+)</text>
        <dbReference type="Rhea" id="RHEA:30235"/>
        <dbReference type="ChEBI" id="CHEBI:15377"/>
        <dbReference type="ChEBI" id="CHEBI:15378"/>
        <dbReference type="ChEBI" id="CHEBI:29985"/>
        <dbReference type="ChEBI" id="CHEBI:57540"/>
        <dbReference type="ChEBI" id="CHEBI:57945"/>
        <dbReference type="ChEBI" id="CHEBI:58066"/>
        <dbReference type="EC" id="1.2.1.88"/>
    </reaction>
</comment>
<feature type="domain" description="Aldehyde dehydrogenase" evidence="9">
    <location>
        <begin position="530"/>
        <end position="949"/>
    </location>
</feature>
<feature type="region of interest" description="Disordered" evidence="8">
    <location>
        <begin position="501"/>
        <end position="521"/>
    </location>
</feature>
<evidence type="ECO:0000256" key="4">
    <source>
        <dbReference type="ARBA" id="ARBA00023027"/>
    </source>
</evidence>
<dbReference type="PANTHER" id="PTHR42862">
    <property type="entry name" value="DELTA-1-PYRROLINE-5-CARBOXYLATE DEHYDROGENASE 1, ISOFORM A-RELATED"/>
    <property type="match status" value="1"/>
</dbReference>
<keyword evidence="4" id="KW-0520">NAD</keyword>
<evidence type="ECO:0000256" key="5">
    <source>
        <dbReference type="ARBA" id="ARBA00048142"/>
    </source>
</evidence>
<dbReference type="InterPro" id="IPR050485">
    <property type="entry name" value="Proline_metab_enzyme"/>
</dbReference>
<dbReference type="InterPro" id="IPR029510">
    <property type="entry name" value="Ald_DH_CS_GLU"/>
</dbReference>
<feature type="domain" description="Proline dehydrogenase" evidence="10">
    <location>
        <begin position="128"/>
        <end position="416"/>
    </location>
</feature>
<dbReference type="SUPFAM" id="SSF51730">
    <property type="entry name" value="FAD-linked oxidoreductase"/>
    <property type="match status" value="1"/>
</dbReference>
<dbReference type="SUPFAM" id="SSF53720">
    <property type="entry name" value="ALDH-like"/>
    <property type="match status" value="1"/>
</dbReference>
<comment type="similarity">
    <text evidence="7">Belongs to the aldehyde dehydrogenase family.</text>
</comment>
<dbReference type="EMBL" id="JAUCGQ010000001">
    <property type="protein sequence ID" value="MDM7854067.1"/>
    <property type="molecule type" value="Genomic_DNA"/>
</dbReference>
<protein>
    <recommendedName>
        <fullName evidence="2">L-glutamate gamma-semialdehyde dehydrogenase</fullName>
        <ecNumber evidence="2">1.2.1.88</ecNumber>
    </recommendedName>
</protein>
<evidence type="ECO:0000256" key="2">
    <source>
        <dbReference type="ARBA" id="ARBA00012884"/>
    </source>
</evidence>
<dbReference type="PANTHER" id="PTHR42862:SF1">
    <property type="entry name" value="DELTA-1-PYRROLINE-5-CARBOXYLATE DEHYDROGENASE 2, ISOFORM A-RELATED"/>
    <property type="match status" value="1"/>
</dbReference>
<evidence type="ECO:0000259" key="10">
    <source>
        <dbReference type="Pfam" id="PF01619"/>
    </source>
</evidence>
<dbReference type="InterPro" id="IPR016163">
    <property type="entry name" value="Ald_DH_C"/>
</dbReference>
<dbReference type="RefSeq" id="WP_289453655.1">
    <property type="nucleotide sequence ID" value="NZ_JAUCGQ010000001.1"/>
</dbReference>
<dbReference type="EC" id="1.2.1.88" evidence="2"/>
<sequence>MAALVDDAVALAHRWLGAPDDDVPRRERVAAERLAALVGDPAGLDLAVRFVDRVARPRDVRVAARELAALRTAVGHASFLGAADRALLTGGSFAARVAPGVVVPAARARLHALVGHLVVDDGPALGRHLAAARAEGFVVNLNLLGEAVLGEAEAGRRLDRIRGLVARPDVEHVSVKVSAVASNLTPWDVDGGADRVAQRLLPLLDEAAGTGTAVTLDMEEHRDVDLTLGVLERLADEPAGRQAELGVALQAYLPRTPSDLERVVAAARRRADAGGARLAVRLVKGANLAMEHVDAELHSRRPPTFATKPDVDVAYVRLLATALDPAVADALVVGVASHNLFHVALAVLLARARGVERAVRVEMLQGMAPAAARALRDDVGRVLLYTPVAARQDLDAAVAYLVRRLEEAAAPQNFLHALAAPDALAGQEAAFRAAVSAAADDERATDERRAEERATDERGDDDATPGSVAGAVGFPHAPDTDLAVAADRHLLRSAVRAWTVPDGSSGAGGASGRPAAPPRPDPDHAVVVVDTRGVDAAVARVAAAGRTWGALDAATRAGILRRAAEELAHRRAELVGVMVAEAGKTVAEADPEVSEAVDFARYYADRALELDSVRGATHAPGPGITLVTPPWNFPISIPVGAALAALAAGTGVLVKPAPQTPRCARVAFAAVHAALDAAGAPLDALLVAECPEGDVGRHLATHDGVARVLLTGSIDTARLFATWRPDRDVLAETSGKNAIVVTPSADVDLAVADVVRSAFGHAGQKCSAASLLVLVGSAGFDDRLRRQLADAVTSLPVGPAEDPRTVVGPLIDAPHGDLLRALTTLDPGEEWLVQPRRLADRLWTPGVRHGVVAGSWFHRTECFGPVLGVVRVATLDEAIAVQNAVPFGLTGGLHSLDEHEIERWLGAVEVGNAYVNRTITGAVVARQPFGGWKQSVVGPGAKAGGPHYVAQIGSWSDAPGVPQDDEAWLAWARDDDARTWASMSQPLSLGLAVESDELRLRPLPHLTLRVGDDAPPRAVARVRHAARTVGVPVTVTTVDDESHEGFAARVRAGAVAGRVRVVGAAPGLREAAAPRAGTVTVLDGPVLASAGRELLTMVREQAVSRTLHRWGHVPAARAD</sequence>
<evidence type="ECO:0000256" key="7">
    <source>
        <dbReference type="RuleBase" id="RU003345"/>
    </source>
</evidence>
<dbReference type="InterPro" id="IPR002872">
    <property type="entry name" value="Proline_DH_dom"/>
</dbReference>
<name>A0ABT7SD06_9CELL</name>
<dbReference type="InterPro" id="IPR016161">
    <property type="entry name" value="Ald_DH/histidinol_DH"/>
</dbReference>